<gene>
    <name evidence="1" type="ORF">DV515_00011571</name>
</gene>
<name>A0A3L8S5Y7_CHLGU</name>
<evidence type="ECO:0000313" key="1">
    <source>
        <dbReference type="EMBL" id="RLV97643.1"/>
    </source>
</evidence>
<sequence>MEFPPGKPWEADTGMAHPLMFLFATRLSTHLLHFYENRRSILLLVSDGLHVEKHSDFAELSENLGIFRNNPF</sequence>
<comment type="caution">
    <text evidence="1">The sequence shown here is derived from an EMBL/GenBank/DDBJ whole genome shotgun (WGS) entry which is preliminary data.</text>
</comment>
<reference evidence="1 2" key="1">
    <citation type="journal article" date="2018" name="Proc. R. Soc. B">
        <title>A non-coding region near Follistatin controls head colour polymorphism in the Gouldian finch.</title>
        <authorList>
            <person name="Toomey M.B."/>
            <person name="Marques C.I."/>
            <person name="Andrade P."/>
            <person name="Araujo P.M."/>
            <person name="Sabatino S."/>
            <person name="Gazda M.A."/>
            <person name="Afonso S."/>
            <person name="Lopes R.J."/>
            <person name="Corbo J.C."/>
            <person name="Carneiro M."/>
        </authorList>
    </citation>
    <scope>NUCLEOTIDE SEQUENCE [LARGE SCALE GENOMIC DNA]</scope>
    <source>
        <strain evidence="1">Red01</strain>
        <tissue evidence="1">Muscle</tissue>
    </source>
</reference>
<keyword evidence="2" id="KW-1185">Reference proteome</keyword>
<accession>A0A3L8S5Y7</accession>
<dbReference type="Proteomes" id="UP000276834">
    <property type="component" value="Unassembled WGS sequence"/>
</dbReference>
<protein>
    <submittedName>
        <fullName evidence="1">Uncharacterized protein</fullName>
    </submittedName>
</protein>
<organism evidence="1 2">
    <name type="scientific">Chloebia gouldiae</name>
    <name type="common">Gouldian finch</name>
    <name type="synonym">Erythrura gouldiae</name>
    <dbReference type="NCBI Taxonomy" id="44316"/>
    <lineage>
        <taxon>Eukaryota</taxon>
        <taxon>Metazoa</taxon>
        <taxon>Chordata</taxon>
        <taxon>Craniata</taxon>
        <taxon>Vertebrata</taxon>
        <taxon>Euteleostomi</taxon>
        <taxon>Archelosauria</taxon>
        <taxon>Archosauria</taxon>
        <taxon>Dinosauria</taxon>
        <taxon>Saurischia</taxon>
        <taxon>Theropoda</taxon>
        <taxon>Coelurosauria</taxon>
        <taxon>Aves</taxon>
        <taxon>Neognathae</taxon>
        <taxon>Neoaves</taxon>
        <taxon>Telluraves</taxon>
        <taxon>Australaves</taxon>
        <taxon>Passeriformes</taxon>
        <taxon>Passeroidea</taxon>
        <taxon>Passeridae</taxon>
        <taxon>Chloebia</taxon>
    </lineage>
</organism>
<proteinExistence type="predicted"/>
<evidence type="ECO:0000313" key="2">
    <source>
        <dbReference type="Proteomes" id="UP000276834"/>
    </source>
</evidence>
<dbReference type="EMBL" id="QUSF01000053">
    <property type="protein sequence ID" value="RLV97643.1"/>
    <property type="molecule type" value="Genomic_DNA"/>
</dbReference>
<dbReference type="AlphaFoldDB" id="A0A3L8S5Y7"/>